<keyword evidence="5 9" id="KW-0418">Kinase</keyword>
<keyword evidence="6" id="KW-0902">Two-component regulatory system</keyword>
<evidence type="ECO:0000256" key="2">
    <source>
        <dbReference type="ARBA" id="ARBA00012438"/>
    </source>
</evidence>
<feature type="transmembrane region" description="Helical" evidence="7">
    <location>
        <begin position="12"/>
        <end position="34"/>
    </location>
</feature>
<keyword evidence="7" id="KW-0812">Transmembrane</keyword>
<dbReference type="Pfam" id="PF00672">
    <property type="entry name" value="HAMP"/>
    <property type="match status" value="1"/>
</dbReference>
<keyword evidence="3" id="KW-0597">Phosphoprotein</keyword>
<protein>
    <recommendedName>
        <fullName evidence="2">histidine kinase</fullName>
        <ecNumber evidence="2">2.7.13.3</ecNumber>
    </recommendedName>
</protein>
<dbReference type="GO" id="GO:0000155">
    <property type="term" value="F:phosphorelay sensor kinase activity"/>
    <property type="evidence" value="ECO:0007669"/>
    <property type="project" value="InterPro"/>
</dbReference>
<evidence type="ECO:0000313" key="9">
    <source>
        <dbReference type="EMBL" id="QOW18507.1"/>
    </source>
</evidence>
<dbReference type="KEGG" id="lcic:INQ41_07180"/>
<organism evidence="9 10">
    <name type="scientific">Novilysobacter ciconiae</name>
    <dbReference type="NCBI Taxonomy" id="2781022"/>
    <lineage>
        <taxon>Bacteria</taxon>
        <taxon>Pseudomonadati</taxon>
        <taxon>Pseudomonadota</taxon>
        <taxon>Gammaproteobacteria</taxon>
        <taxon>Lysobacterales</taxon>
        <taxon>Lysobacteraceae</taxon>
        <taxon>Novilysobacter</taxon>
    </lineage>
</organism>
<dbReference type="CDD" id="cd00082">
    <property type="entry name" value="HisKA"/>
    <property type="match status" value="1"/>
</dbReference>
<dbReference type="EC" id="2.7.13.3" evidence="2"/>
<evidence type="ECO:0000256" key="3">
    <source>
        <dbReference type="ARBA" id="ARBA00022553"/>
    </source>
</evidence>
<evidence type="ECO:0000256" key="1">
    <source>
        <dbReference type="ARBA" id="ARBA00000085"/>
    </source>
</evidence>
<dbReference type="Gene3D" id="6.10.340.10">
    <property type="match status" value="1"/>
</dbReference>
<reference evidence="9 10" key="1">
    <citation type="submission" date="2020-10" db="EMBL/GenBank/DDBJ databases">
        <title>complete genome sequencing of Lysobacter sp. H21R20.</title>
        <authorList>
            <person name="Bae J.-W."/>
            <person name="Lee S.-Y."/>
        </authorList>
    </citation>
    <scope>NUCLEOTIDE SEQUENCE [LARGE SCALE GENOMIC DNA]</scope>
    <source>
        <strain evidence="9 10">H21R20</strain>
    </source>
</reference>
<dbReference type="PANTHER" id="PTHR45436:SF16">
    <property type="entry name" value="HISTIDINE KINASE"/>
    <property type="match status" value="1"/>
</dbReference>
<dbReference type="GO" id="GO:0005886">
    <property type="term" value="C:plasma membrane"/>
    <property type="evidence" value="ECO:0007669"/>
    <property type="project" value="TreeGrafter"/>
</dbReference>
<evidence type="ECO:0000256" key="5">
    <source>
        <dbReference type="ARBA" id="ARBA00022777"/>
    </source>
</evidence>
<dbReference type="Proteomes" id="UP000594059">
    <property type="component" value="Chromosome"/>
</dbReference>
<keyword evidence="4" id="KW-0808">Transferase</keyword>
<evidence type="ECO:0000256" key="6">
    <source>
        <dbReference type="ARBA" id="ARBA00023012"/>
    </source>
</evidence>
<dbReference type="RefSeq" id="WP_193983154.1">
    <property type="nucleotide sequence ID" value="NZ_CP063656.1"/>
</dbReference>
<dbReference type="Gene3D" id="1.10.287.130">
    <property type="match status" value="1"/>
</dbReference>
<dbReference type="InterPro" id="IPR050428">
    <property type="entry name" value="TCS_sensor_his_kinase"/>
</dbReference>
<proteinExistence type="predicted"/>
<keyword evidence="7" id="KW-0472">Membrane</keyword>
<dbReference type="PANTHER" id="PTHR45436">
    <property type="entry name" value="SENSOR HISTIDINE KINASE YKOH"/>
    <property type="match status" value="1"/>
</dbReference>
<comment type="catalytic activity">
    <reaction evidence="1">
        <text>ATP + protein L-histidine = ADP + protein N-phospho-L-histidine.</text>
        <dbReference type="EC" id="2.7.13.3"/>
    </reaction>
</comment>
<keyword evidence="7" id="KW-1133">Transmembrane helix</keyword>
<dbReference type="PROSITE" id="PS50885">
    <property type="entry name" value="HAMP"/>
    <property type="match status" value="1"/>
</dbReference>
<evidence type="ECO:0000256" key="4">
    <source>
        <dbReference type="ARBA" id="ARBA00022679"/>
    </source>
</evidence>
<name>A0A7S6UDY5_9GAMM</name>
<sequence>MRFPLPLRTRVTLLYTAMGAVLSVVFALGVVFIAEEYERVLVDSILTGQAHDYAERLQREPGIDLPRSDRVSGYQLLPGNRGEVPDVFLAQAPGIREVRDPDGDEVFLGVFDTAAGRLFFVMDLHDIEALERYLAFVLAVVVLAGTAFSAWLGWLLSGRVVRPVQQLAESVAALPTQPERTALAAQLPPDELGQLATAIDDYQARLAAAAEAEQAFLGDASHELRTPISVVRGATELLLEDSADMPALQPRLHRLDRGIRELSELIDALMRLARHRVDLAESVELRGWLSSCLKGVPSIADGSVSVALEGPEIDMELPASDATLIVHGVLRRLLPPGVQGALRVSICDSRISFVFDGDDTRRPTTSRPRPASSDRRLGLTLVGRLAHRIGWEIDDTNAASGIVDIRLAQG</sequence>
<evidence type="ECO:0000259" key="8">
    <source>
        <dbReference type="PROSITE" id="PS50885"/>
    </source>
</evidence>
<accession>A0A7S6UDY5</accession>
<dbReference type="SMART" id="SM00388">
    <property type="entry name" value="HisKA"/>
    <property type="match status" value="1"/>
</dbReference>
<feature type="transmembrane region" description="Helical" evidence="7">
    <location>
        <begin position="133"/>
        <end position="156"/>
    </location>
</feature>
<evidence type="ECO:0000313" key="10">
    <source>
        <dbReference type="Proteomes" id="UP000594059"/>
    </source>
</evidence>
<dbReference type="InterPro" id="IPR003660">
    <property type="entry name" value="HAMP_dom"/>
</dbReference>
<dbReference type="SUPFAM" id="SSF47384">
    <property type="entry name" value="Homodimeric domain of signal transducing histidine kinase"/>
    <property type="match status" value="1"/>
</dbReference>
<dbReference type="InterPro" id="IPR003661">
    <property type="entry name" value="HisK_dim/P_dom"/>
</dbReference>
<dbReference type="Pfam" id="PF00512">
    <property type="entry name" value="HisKA"/>
    <property type="match status" value="1"/>
</dbReference>
<dbReference type="AlphaFoldDB" id="A0A7S6UDY5"/>
<feature type="domain" description="HAMP" evidence="8">
    <location>
        <begin position="158"/>
        <end position="211"/>
    </location>
</feature>
<gene>
    <name evidence="9" type="ORF">INQ41_07180</name>
</gene>
<keyword evidence="10" id="KW-1185">Reference proteome</keyword>
<dbReference type="InterPro" id="IPR036097">
    <property type="entry name" value="HisK_dim/P_sf"/>
</dbReference>
<dbReference type="EMBL" id="CP063656">
    <property type="protein sequence ID" value="QOW18507.1"/>
    <property type="molecule type" value="Genomic_DNA"/>
</dbReference>
<evidence type="ECO:0000256" key="7">
    <source>
        <dbReference type="SAM" id="Phobius"/>
    </source>
</evidence>